<gene>
    <name evidence="1" type="ORF">SDC9_184428</name>
</gene>
<organism evidence="1">
    <name type="scientific">bioreactor metagenome</name>
    <dbReference type="NCBI Taxonomy" id="1076179"/>
    <lineage>
        <taxon>unclassified sequences</taxon>
        <taxon>metagenomes</taxon>
        <taxon>ecological metagenomes</taxon>
    </lineage>
</organism>
<accession>A0A645HEF6</accession>
<dbReference type="AlphaFoldDB" id="A0A645HEF6"/>
<comment type="caution">
    <text evidence="1">The sequence shown here is derived from an EMBL/GenBank/DDBJ whole genome shotgun (WGS) entry which is preliminary data.</text>
</comment>
<sequence length="56" mass="6584">MVTNILDNIQSLHFGADLDEMDEINKEFVDIWNNEDIDELKAFNEKLNVLAEVYRV</sequence>
<evidence type="ECO:0000313" key="1">
    <source>
        <dbReference type="EMBL" id="MPN36916.1"/>
    </source>
</evidence>
<name>A0A645HEF6_9ZZZZ</name>
<dbReference type="EMBL" id="VSSQ01091328">
    <property type="protein sequence ID" value="MPN36916.1"/>
    <property type="molecule type" value="Genomic_DNA"/>
</dbReference>
<reference evidence="1" key="1">
    <citation type="submission" date="2019-08" db="EMBL/GenBank/DDBJ databases">
        <authorList>
            <person name="Kucharzyk K."/>
            <person name="Murdoch R.W."/>
            <person name="Higgins S."/>
            <person name="Loffler F."/>
        </authorList>
    </citation>
    <scope>NUCLEOTIDE SEQUENCE</scope>
</reference>
<proteinExistence type="predicted"/>
<protein>
    <submittedName>
        <fullName evidence="1">Uncharacterized protein</fullName>
    </submittedName>
</protein>